<dbReference type="Proteomes" id="UP000664940">
    <property type="component" value="Unassembled WGS sequence"/>
</dbReference>
<accession>A0A834E0W4</accession>
<evidence type="ECO:0000313" key="1">
    <source>
        <dbReference type="EMBL" id="KAF6099836.1"/>
    </source>
</evidence>
<dbReference type="EMBL" id="JABVXQ010000007">
    <property type="protein sequence ID" value="KAF6099836.1"/>
    <property type="molecule type" value="Genomic_DNA"/>
</dbReference>
<dbReference type="AlphaFoldDB" id="A0A834E0W4"/>
<sequence>MKSDGGLKSWKLFRFKPLVVSLVINASKSYCFQELKVTQPGSRRPQGVLPLCPRWDCKPPRRCLSRCVPGRDLHAQDTDGNHQSRLKECCGFYLINFPPEFQTPHLHFSSPCKKGRFDMKYKTVF</sequence>
<gene>
    <name evidence="1" type="ORF">HJG60_011567</name>
</gene>
<reference evidence="1 2" key="1">
    <citation type="journal article" date="2020" name="Nature">
        <title>Six reference-quality genomes reveal evolution of bat adaptations.</title>
        <authorList>
            <person name="Jebb D."/>
            <person name="Huang Z."/>
            <person name="Pippel M."/>
            <person name="Hughes G.M."/>
            <person name="Lavrichenko K."/>
            <person name="Devanna P."/>
            <person name="Winkler S."/>
            <person name="Jermiin L.S."/>
            <person name="Skirmuntt E.C."/>
            <person name="Katzourakis A."/>
            <person name="Burkitt-Gray L."/>
            <person name="Ray D.A."/>
            <person name="Sullivan K.A.M."/>
            <person name="Roscito J.G."/>
            <person name="Kirilenko B.M."/>
            <person name="Davalos L.M."/>
            <person name="Corthals A.P."/>
            <person name="Power M.L."/>
            <person name="Jones G."/>
            <person name="Ransome R.D."/>
            <person name="Dechmann D.K.N."/>
            <person name="Locatelli A.G."/>
            <person name="Puechmaille S.J."/>
            <person name="Fedrigo O."/>
            <person name="Jarvis E.D."/>
            <person name="Hiller M."/>
            <person name="Vernes S.C."/>
            <person name="Myers E.W."/>
            <person name="Teeling E.C."/>
        </authorList>
    </citation>
    <scope>NUCLEOTIDE SEQUENCE [LARGE SCALE GENOMIC DNA]</scope>
    <source>
        <strain evidence="1">Bat1K_MPI-CBG_1</strain>
    </source>
</reference>
<evidence type="ECO:0000313" key="2">
    <source>
        <dbReference type="Proteomes" id="UP000664940"/>
    </source>
</evidence>
<name>A0A834E0W4_9CHIR</name>
<organism evidence="1 2">
    <name type="scientific">Phyllostomus discolor</name>
    <name type="common">pale spear-nosed bat</name>
    <dbReference type="NCBI Taxonomy" id="89673"/>
    <lineage>
        <taxon>Eukaryota</taxon>
        <taxon>Metazoa</taxon>
        <taxon>Chordata</taxon>
        <taxon>Craniata</taxon>
        <taxon>Vertebrata</taxon>
        <taxon>Euteleostomi</taxon>
        <taxon>Mammalia</taxon>
        <taxon>Eutheria</taxon>
        <taxon>Laurasiatheria</taxon>
        <taxon>Chiroptera</taxon>
        <taxon>Yangochiroptera</taxon>
        <taxon>Phyllostomidae</taxon>
        <taxon>Phyllostominae</taxon>
        <taxon>Phyllostomus</taxon>
    </lineage>
</organism>
<comment type="caution">
    <text evidence="1">The sequence shown here is derived from an EMBL/GenBank/DDBJ whole genome shotgun (WGS) entry which is preliminary data.</text>
</comment>
<proteinExistence type="predicted"/>
<protein>
    <submittedName>
        <fullName evidence="1">Uncharacterized protein</fullName>
    </submittedName>
</protein>